<dbReference type="EMBL" id="KB822711">
    <property type="protein sequence ID" value="ETN46039.1"/>
    <property type="molecule type" value="Genomic_DNA"/>
</dbReference>
<dbReference type="Proteomes" id="UP000030752">
    <property type="component" value="Unassembled WGS sequence"/>
</dbReference>
<organism evidence="3 4">
    <name type="scientific">Cyphellophora europaea (strain CBS 101466)</name>
    <name type="common">Phialophora europaea</name>
    <dbReference type="NCBI Taxonomy" id="1220924"/>
    <lineage>
        <taxon>Eukaryota</taxon>
        <taxon>Fungi</taxon>
        <taxon>Dikarya</taxon>
        <taxon>Ascomycota</taxon>
        <taxon>Pezizomycotina</taxon>
        <taxon>Eurotiomycetes</taxon>
        <taxon>Chaetothyriomycetidae</taxon>
        <taxon>Chaetothyriales</taxon>
        <taxon>Cyphellophoraceae</taxon>
        <taxon>Cyphellophora</taxon>
    </lineage>
</organism>
<accession>W2SDR6</accession>
<proteinExistence type="predicted"/>
<evidence type="ECO:0000256" key="2">
    <source>
        <dbReference type="SAM" id="SignalP"/>
    </source>
</evidence>
<sequence length="148" mass="15200">MYKSLSLLLLAALGATATNQPWEATSAPSPPPPPPAPAPPAPPAPESWKDTPAPPPPVQYVHATFQGANPPEAQYTRSIPADGSEFYTNDPLSISHIVTDGGPCTFYGVDGLVLAKPAGGLVDVGPPQTITKAVCKAAGGYKAKRFSA</sequence>
<evidence type="ECO:0000313" key="3">
    <source>
        <dbReference type="EMBL" id="ETN46039.1"/>
    </source>
</evidence>
<protein>
    <submittedName>
        <fullName evidence="3">Uncharacterized protein</fullName>
    </submittedName>
</protein>
<feature type="compositionally biased region" description="Pro residues" evidence="1">
    <location>
        <begin position="28"/>
        <end position="45"/>
    </location>
</feature>
<feature type="chain" id="PRO_5004825780" evidence="2">
    <location>
        <begin position="18"/>
        <end position="148"/>
    </location>
</feature>
<evidence type="ECO:0000313" key="4">
    <source>
        <dbReference type="Proteomes" id="UP000030752"/>
    </source>
</evidence>
<dbReference type="OrthoDB" id="4509278at2759"/>
<gene>
    <name evidence="3" type="ORF">HMPREF1541_00222</name>
</gene>
<keyword evidence="4" id="KW-1185">Reference proteome</keyword>
<name>W2SDR6_CYPE1</name>
<dbReference type="GeneID" id="19967561"/>
<dbReference type="HOGENOM" id="CLU_1758730_0_0_1"/>
<dbReference type="eggNOG" id="ENOG502SWW0">
    <property type="taxonomic scope" value="Eukaryota"/>
</dbReference>
<dbReference type="RefSeq" id="XP_008710751.1">
    <property type="nucleotide sequence ID" value="XM_008712529.1"/>
</dbReference>
<dbReference type="VEuPathDB" id="FungiDB:HMPREF1541_00222"/>
<feature type="signal peptide" evidence="2">
    <location>
        <begin position="1"/>
        <end position="17"/>
    </location>
</feature>
<keyword evidence="2" id="KW-0732">Signal</keyword>
<reference evidence="3 4" key="1">
    <citation type="submission" date="2013-03" db="EMBL/GenBank/DDBJ databases">
        <title>The Genome Sequence of Phialophora europaea CBS 101466.</title>
        <authorList>
            <consortium name="The Broad Institute Genomics Platform"/>
            <person name="Cuomo C."/>
            <person name="de Hoog S."/>
            <person name="Gorbushina A."/>
            <person name="Walker B."/>
            <person name="Young S.K."/>
            <person name="Zeng Q."/>
            <person name="Gargeya S."/>
            <person name="Fitzgerald M."/>
            <person name="Haas B."/>
            <person name="Abouelleil A."/>
            <person name="Allen A.W."/>
            <person name="Alvarado L."/>
            <person name="Arachchi H.M."/>
            <person name="Berlin A.M."/>
            <person name="Chapman S.B."/>
            <person name="Gainer-Dewar J."/>
            <person name="Goldberg J."/>
            <person name="Griggs A."/>
            <person name="Gujja S."/>
            <person name="Hansen M."/>
            <person name="Howarth C."/>
            <person name="Imamovic A."/>
            <person name="Ireland A."/>
            <person name="Larimer J."/>
            <person name="McCowan C."/>
            <person name="Murphy C."/>
            <person name="Pearson M."/>
            <person name="Poon T.W."/>
            <person name="Priest M."/>
            <person name="Roberts A."/>
            <person name="Saif S."/>
            <person name="Shea T."/>
            <person name="Sisk P."/>
            <person name="Sykes S."/>
            <person name="Wortman J."/>
            <person name="Nusbaum C."/>
            <person name="Birren B."/>
        </authorList>
    </citation>
    <scope>NUCLEOTIDE SEQUENCE [LARGE SCALE GENOMIC DNA]</scope>
    <source>
        <strain evidence="3 4">CBS 101466</strain>
    </source>
</reference>
<feature type="region of interest" description="Disordered" evidence="1">
    <location>
        <begin position="20"/>
        <end position="58"/>
    </location>
</feature>
<dbReference type="InParanoid" id="W2SDR6"/>
<dbReference type="AlphaFoldDB" id="W2SDR6"/>
<evidence type="ECO:0000256" key="1">
    <source>
        <dbReference type="SAM" id="MobiDB-lite"/>
    </source>
</evidence>